<accession>A0A433QW13</accession>
<evidence type="ECO:0000256" key="1">
    <source>
        <dbReference type="SAM" id="MobiDB-lite"/>
    </source>
</evidence>
<feature type="compositionally biased region" description="Basic residues" evidence="1">
    <location>
        <begin position="20"/>
        <end position="36"/>
    </location>
</feature>
<feature type="compositionally biased region" description="Polar residues" evidence="1">
    <location>
        <begin position="59"/>
        <end position="74"/>
    </location>
</feature>
<reference evidence="2 3" key="1">
    <citation type="journal article" date="2018" name="New Phytol.">
        <title>Phylogenomics of Endogonaceae and evolution of mycorrhizas within Mucoromycota.</title>
        <authorList>
            <person name="Chang Y."/>
            <person name="Desiro A."/>
            <person name="Na H."/>
            <person name="Sandor L."/>
            <person name="Lipzen A."/>
            <person name="Clum A."/>
            <person name="Barry K."/>
            <person name="Grigoriev I.V."/>
            <person name="Martin F.M."/>
            <person name="Stajich J.E."/>
            <person name="Smith M.E."/>
            <person name="Bonito G."/>
            <person name="Spatafora J.W."/>
        </authorList>
    </citation>
    <scope>NUCLEOTIDE SEQUENCE [LARGE SCALE GENOMIC DNA]</scope>
    <source>
        <strain evidence="2 3">AD002</strain>
    </source>
</reference>
<proteinExistence type="predicted"/>
<name>A0A433QW13_9FUNG</name>
<dbReference type="AlphaFoldDB" id="A0A433QW13"/>
<dbReference type="EMBL" id="RBNJ01000804">
    <property type="protein sequence ID" value="RUS33989.1"/>
    <property type="molecule type" value="Genomic_DNA"/>
</dbReference>
<keyword evidence="3" id="KW-1185">Reference proteome</keyword>
<comment type="caution">
    <text evidence="2">The sequence shown here is derived from an EMBL/GenBank/DDBJ whole genome shotgun (WGS) entry which is preliminary data.</text>
</comment>
<feature type="region of interest" description="Disordered" evidence="1">
    <location>
        <begin position="1"/>
        <end position="74"/>
    </location>
</feature>
<feature type="compositionally biased region" description="Low complexity" evidence="1">
    <location>
        <begin position="38"/>
        <end position="58"/>
    </location>
</feature>
<protein>
    <submittedName>
        <fullName evidence="2">Uncharacterized protein</fullName>
    </submittedName>
</protein>
<evidence type="ECO:0000313" key="2">
    <source>
        <dbReference type="EMBL" id="RUS33989.1"/>
    </source>
</evidence>
<gene>
    <name evidence="2" type="ORF">BC938DRAFT_482955</name>
</gene>
<sequence>MSTAMMRFHRAAKINIPVKPAKKQKVQPTKPAKKPGFKPVKPAKGPTPAGKKPAKAGPQNTQLRNKGKIANSSAETLSHTVLRGGSGKRLWLPQRVNCTYMHISVKIVRCKF</sequence>
<organism evidence="2 3">
    <name type="scientific">Jimgerdemannia flammicorona</name>
    <dbReference type="NCBI Taxonomy" id="994334"/>
    <lineage>
        <taxon>Eukaryota</taxon>
        <taxon>Fungi</taxon>
        <taxon>Fungi incertae sedis</taxon>
        <taxon>Mucoromycota</taxon>
        <taxon>Mucoromycotina</taxon>
        <taxon>Endogonomycetes</taxon>
        <taxon>Endogonales</taxon>
        <taxon>Endogonaceae</taxon>
        <taxon>Jimgerdemannia</taxon>
    </lineage>
</organism>
<evidence type="ECO:0000313" key="3">
    <source>
        <dbReference type="Proteomes" id="UP000274822"/>
    </source>
</evidence>
<dbReference type="Proteomes" id="UP000274822">
    <property type="component" value="Unassembled WGS sequence"/>
</dbReference>